<gene>
    <name evidence="3" type="ORF">EQM06_04895</name>
</gene>
<protein>
    <submittedName>
        <fullName evidence="3">HDIG domain-containing protein</fullName>
    </submittedName>
</protein>
<sequence>MSVEKELFAAIDHHLLQDKRPSAYLKEVSDLPEFKNYPFNMLLDLKETEQEPAHHPEGNVWNHTMLVIDEAAERKDRSNNPKAFMWAALLHDIGKPAATELRNGKLTAYNHDKIGEKLSKKFLLSVDAPETFAEQVSTLVRFHMHILYVVKDMPFGDIKGLKNHTDIHEIALLGLCDRLGRTDADLKKEEENIALFLSKLANKERIS</sequence>
<dbReference type="EMBL" id="CP035281">
    <property type="protein sequence ID" value="QAT42612.1"/>
    <property type="molecule type" value="Genomic_DNA"/>
</dbReference>
<accession>A0A410PUJ0</accession>
<dbReference type="InterPro" id="IPR006674">
    <property type="entry name" value="HD_domain"/>
</dbReference>
<dbReference type="Gene3D" id="1.10.3090.10">
    <property type="entry name" value="cca-adding enzyme, domain 2"/>
    <property type="match status" value="1"/>
</dbReference>
<dbReference type="Proteomes" id="UP000287601">
    <property type="component" value="Chromosome"/>
</dbReference>
<evidence type="ECO:0000259" key="2">
    <source>
        <dbReference type="Pfam" id="PF01966"/>
    </source>
</evidence>
<dbReference type="InterPro" id="IPR006675">
    <property type="entry name" value="HDIG_dom"/>
</dbReference>
<evidence type="ECO:0000256" key="1">
    <source>
        <dbReference type="ARBA" id="ARBA00022741"/>
    </source>
</evidence>
<organism evidence="3 4">
    <name type="scientific">Aminipila luticellarii</name>
    <dbReference type="NCBI Taxonomy" id="2507160"/>
    <lineage>
        <taxon>Bacteria</taxon>
        <taxon>Bacillati</taxon>
        <taxon>Bacillota</taxon>
        <taxon>Clostridia</taxon>
        <taxon>Peptostreptococcales</taxon>
        <taxon>Anaerovoracaceae</taxon>
        <taxon>Aminipila</taxon>
    </lineage>
</organism>
<dbReference type="PANTHER" id="PTHR47545:SF2">
    <property type="entry name" value="CC-ADDING TRNA NUCLEOTIDYLTRANSFERASE"/>
    <property type="match status" value="1"/>
</dbReference>
<reference evidence="3 4" key="1">
    <citation type="submission" date="2019-01" db="EMBL/GenBank/DDBJ databases">
        <title>Draft genomes of a novel of Aminipila strains.</title>
        <authorList>
            <person name="Ma S."/>
        </authorList>
    </citation>
    <scope>NUCLEOTIDE SEQUENCE [LARGE SCALE GENOMIC DNA]</scope>
    <source>
        <strain evidence="4">JN-39</strain>
    </source>
</reference>
<evidence type="ECO:0000313" key="4">
    <source>
        <dbReference type="Proteomes" id="UP000287601"/>
    </source>
</evidence>
<dbReference type="InterPro" id="IPR003607">
    <property type="entry name" value="HD/PDEase_dom"/>
</dbReference>
<dbReference type="RefSeq" id="WP_128745262.1">
    <property type="nucleotide sequence ID" value="NZ_CP035281.1"/>
</dbReference>
<dbReference type="KEGG" id="amij:EQM06_04895"/>
<keyword evidence="1" id="KW-0547">Nucleotide-binding</keyword>
<keyword evidence="4" id="KW-1185">Reference proteome</keyword>
<feature type="domain" description="HD" evidence="2">
    <location>
        <begin position="61"/>
        <end position="145"/>
    </location>
</feature>
<dbReference type="PANTHER" id="PTHR47545">
    <property type="entry name" value="MULTIFUNCTIONAL CCA PROTEIN"/>
    <property type="match status" value="1"/>
</dbReference>
<proteinExistence type="predicted"/>
<dbReference type="GO" id="GO:0000166">
    <property type="term" value="F:nucleotide binding"/>
    <property type="evidence" value="ECO:0007669"/>
    <property type="project" value="UniProtKB-KW"/>
</dbReference>
<evidence type="ECO:0000313" key="3">
    <source>
        <dbReference type="EMBL" id="QAT42612.1"/>
    </source>
</evidence>
<dbReference type="Pfam" id="PF01966">
    <property type="entry name" value="HD"/>
    <property type="match status" value="1"/>
</dbReference>
<dbReference type="CDD" id="cd00077">
    <property type="entry name" value="HDc"/>
    <property type="match status" value="1"/>
</dbReference>
<name>A0A410PUJ0_9FIRM</name>
<dbReference type="InterPro" id="IPR050124">
    <property type="entry name" value="tRNA_CCA-adding_enzyme"/>
</dbReference>
<dbReference type="OrthoDB" id="9805698at2"/>
<dbReference type="AlphaFoldDB" id="A0A410PUJ0"/>
<dbReference type="NCBIfam" id="TIGR00277">
    <property type="entry name" value="HDIG"/>
    <property type="match status" value="1"/>
</dbReference>
<dbReference type="SUPFAM" id="SSF109604">
    <property type="entry name" value="HD-domain/PDEase-like"/>
    <property type="match status" value="1"/>
</dbReference>